<accession>A0A1G8NUH7</accession>
<keyword evidence="1" id="KW-1133">Transmembrane helix</keyword>
<evidence type="ECO:0000313" key="3">
    <source>
        <dbReference type="Proteomes" id="UP000199258"/>
    </source>
</evidence>
<name>A0A1G8NUH7_9MICC</name>
<evidence type="ECO:0000313" key="2">
    <source>
        <dbReference type="EMBL" id="SDI83857.1"/>
    </source>
</evidence>
<protein>
    <submittedName>
        <fullName evidence="2">Uncharacterized protein</fullName>
    </submittedName>
</protein>
<reference evidence="2 3" key="1">
    <citation type="submission" date="2016-10" db="EMBL/GenBank/DDBJ databases">
        <authorList>
            <person name="de Groot N.N."/>
        </authorList>
    </citation>
    <scope>NUCLEOTIDE SEQUENCE [LARGE SCALE GENOMIC DNA]</scope>
    <source>
        <strain evidence="2 3">NP_1H</strain>
    </source>
</reference>
<dbReference type="EMBL" id="FNDT01000026">
    <property type="protein sequence ID" value="SDI83857.1"/>
    <property type="molecule type" value="Genomic_DNA"/>
</dbReference>
<feature type="transmembrane region" description="Helical" evidence="1">
    <location>
        <begin position="20"/>
        <end position="42"/>
    </location>
</feature>
<gene>
    <name evidence="2" type="ORF">SAMN04488693_12619</name>
</gene>
<dbReference type="AlphaFoldDB" id="A0A1G8NUH7"/>
<proteinExistence type="predicted"/>
<dbReference type="Proteomes" id="UP000199258">
    <property type="component" value="Unassembled WGS sequence"/>
</dbReference>
<sequence>MVNVLPAPVKDAVISSYNDALTPIFVWMVPLALIATALLCFVREKPLATAIEHDVLSESISEGNILITADDADDRAPAECRPGT</sequence>
<dbReference type="STRING" id="335973.SAMN04488693_12619"/>
<evidence type="ECO:0000256" key="1">
    <source>
        <dbReference type="SAM" id="Phobius"/>
    </source>
</evidence>
<keyword evidence="3" id="KW-1185">Reference proteome</keyword>
<dbReference type="RefSeq" id="WP_245702917.1">
    <property type="nucleotide sequence ID" value="NZ_FNDT01000026.1"/>
</dbReference>
<organism evidence="2 3">
    <name type="scientific">Arthrobacter subterraneus</name>
    <dbReference type="NCBI Taxonomy" id="335973"/>
    <lineage>
        <taxon>Bacteria</taxon>
        <taxon>Bacillati</taxon>
        <taxon>Actinomycetota</taxon>
        <taxon>Actinomycetes</taxon>
        <taxon>Micrococcales</taxon>
        <taxon>Micrococcaceae</taxon>
        <taxon>Arthrobacter</taxon>
    </lineage>
</organism>
<keyword evidence="1" id="KW-0472">Membrane</keyword>
<keyword evidence="1" id="KW-0812">Transmembrane</keyword>